<dbReference type="EMBL" id="AKHW03005399">
    <property type="protein sequence ID" value="KYO27084.1"/>
    <property type="molecule type" value="Genomic_DNA"/>
</dbReference>
<gene>
    <name evidence="1" type="ORF">Y1Q_0018173</name>
</gene>
<organism evidence="1 2">
    <name type="scientific">Alligator mississippiensis</name>
    <name type="common">American alligator</name>
    <dbReference type="NCBI Taxonomy" id="8496"/>
    <lineage>
        <taxon>Eukaryota</taxon>
        <taxon>Metazoa</taxon>
        <taxon>Chordata</taxon>
        <taxon>Craniata</taxon>
        <taxon>Vertebrata</taxon>
        <taxon>Euteleostomi</taxon>
        <taxon>Archelosauria</taxon>
        <taxon>Archosauria</taxon>
        <taxon>Crocodylia</taxon>
        <taxon>Alligatoridae</taxon>
        <taxon>Alligatorinae</taxon>
        <taxon>Alligator</taxon>
    </lineage>
</organism>
<keyword evidence="2" id="KW-1185">Reference proteome</keyword>
<dbReference type="AlphaFoldDB" id="A0A151MRB9"/>
<name>A0A151MRB9_ALLMI</name>
<reference evidence="1 2" key="1">
    <citation type="journal article" date="2012" name="Genome Biol.">
        <title>Sequencing three crocodilian genomes to illuminate the evolution of archosaurs and amniotes.</title>
        <authorList>
            <person name="St John J.A."/>
            <person name="Braun E.L."/>
            <person name="Isberg S.R."/>
            <person name="Miles L.G."/>
            <person name="Chong A.Y."/>
            <person name="Gongora J."/>
            <person name="Dalzell P."/>
            <person name="Moran C."/>
            <person name="Bed'hom B."/>
            <person name="Abzhanov A."/>
            <person name="Burgess S.C."/>
            <person name="Cooksey A.M."/>
            <person name="Castoe T.A."/>
            <person name="Crawford N.G."/>
            <person name="Densmore L.D."/>
            <person name="Drew J.C."/>
            <person name="Edwards S.V."/>
            <person name="Faircloth B.C."/>
            <person name="Fujita M.K."/>
            <person name="Greenwold M.J."/>
            <person name="Hoffmann F.G."/>
            <person name="Howard J.M."/>
            <person name="Iguchi T."/>
            <person name="Janes D.E."/>
            <person name="Khan S.Y."/>
            <person name="Kohno S."/>
            <person name="de Koning A.J."/>
            <person name="Lance S.L."/>
            <person name="McCarthy F.M."/>
            <person name="McCormack J.E."/>
            <person name="Merchant M.E."/>
            <person name="Peterson D.G."/>
            <person name="Pollock D.D."/>
            <person name="Pourmand N."/>
            <person name="Raney B.J."/>
            <person name="Roessler K.A."/>
            <person name="Sanford J.R."/>
            <person name="Sawyer R.H."/>
            <person name="Schmidt C.J."/>
            <person name="Triplett E.W."/>
            <person name="Tuberville T.D."/>
            <person name="Venegas-Anaya M."/>
            <person name="Howard J.T."/>
            <person name="Jarvis E.D."/>
            <person name="Guillette L.J.Jr."/>
            <person name="Glenn T.C."/>
            <person name="Green R.E."/>
            <person name="Ray D.A."/>
        </authorList>
    </citation>
    <scope>NUCLEOTIDE SEQUENCE [LARGE SCALE GENOMIC DNA]</scope>
    <source>
        <strain evidence="1">KSC_2009_1</strain>
    </source>
</reference>
<evidence type="ECO:0000313" key="1">
    <source>
        <dbReference type="EMBL" id="KYO27084.1"/>
    </source>
</evidence>
<evidence type="ECO:0000313" key="2">
    <source>
        <dbReference type="Proteomes" id="UP000050525"/>
    </source>
</evidence>
<dbReference type="Proteomes" id="UP000050525">
    <property type="component" value="Unassembled WGS sequence"/>
</dbReference>
<proteinExistence type="predicted"/>
<sequence>MTRVRTHNLLQDLRNCSVSSLHQDCPRDLCAAIFSQFSLPAMAPQPVDVYTGAIWVGLLLPMLVYGDCSSNRYQGSPSDHCSRYITCWIDEGKSLDISLNSSSTRFDFSKCNGSTCYLAYSFQKGPPQNFTNDFQGQAHMEKGIFHAPAVSKGDGGSYKFIDMNDNTCLLKIDLKVRGAAAWPSCTILLLLLGLVTSAVL</sequence>
<comment type="caution">
    <text evidence="1">The sequence shown here is derived from an EMBL/GenBank/DDBJ whole genome shotgun (WGS) entry which is preliminary data.</text>
</comment>
<protein>
    <submittedName>
        <fullName evidence="1">Uncharacterized protein</fullName>
    </submittedName>
</protein>
<accession>A0A151MRB9</accession>